<comment type="caution">
    <text evidence="5">The sequence shown here is derived from an EMBL/GenBank/DDBJ whole genome shotgun (WGS) entry which is preliminary data.</text>
</comment>
<proteinExistence type="inferred from homology"/>
<gene>
    <name evidence="5" type="ORF">GT003_26490</name>
</gene>
<keyword evidence="2" id="KW-0378">Hydrolase</keyword>
<dbReference type="AlphaFoldDB" id="A0A7X4YVV6"/>
<comment type="similarity">
    <text evidence="1">Belongs to the glycosyl hydrolase 32 family.</text>
</comment>
<dbReference type="InterPro" id="IPR013148">
    <property type="entry name" value="Glyco_hydro_32_N"/>
</dbReference>
<sequence length="339" mass="38508">MITQGIEKYLTPYKLDRPVLTGSGVPGAYDELAVDCPFVFRHQDKFFMLHVGFNGVAYQTALATSDNLIDWTPYGVILKRGEGSGWDSRNAAGCWLLRENDLDGVPKLKKWNDRYWLVYHAYPDDGYEAGPARIGLAWTQDEDLLTWNRLPEPILTPEDGEAWERGGLYKECIIEHEGKFYMFYNAKNMPDAEDDWIEQTGYAVSDNLTDWTRSAANPVLRVTEGRWDSRFVSDPCVVKDGDRWLMYFFGFDGRHAQEGLALSDDLTSWTKLEEPILRSGEAGEIDATHAHKPSVVRHEGVLYHYYCACRPNRPGDPTTNFGNEFRTICVAASRPLAGE</sequence>
<evidence type="ECO:0000259" key="4">
    <source>
        <dbReference type="Pfam" id="PF00251"/>
    </source>
</evidence>
<evidence type="ECO:0000313" key="5">
    <source>
        <dbReference type="EMBL" id="NBC72561.1"/>
    </source>
</evidence>
<name>A0A7X4YVV6_9BACL</name>
<dbReference type="PANTHER" id="PTHR35279">
    <property type="match status" value="1"/>
</dbReference>
<dbReference type="EMBL" id="JAAAMU010000020">
    <property type="protein sequence ID" value="NBC72561.1"/>
    <property type="molecule type" value="Genomic_DNA"/>
</dbReference>
<dbReference type="OrthoDB" id="9759709at2"/>
<organism evidence="5 6">
    <name type="scientific">Paenibacillus sacheonensis</name>
    <dbReference type="NCBI Taxonomy" id="742054"/>
    <lineage>
        <taxon>Bacteria</taxon>
        <taxon>Bacillati</taxon>
        <taxon>Bacillota</taxon>
        <taxon>Bacilli</taxon>
        <taxon>Bacillales</taxon>
        <taxon>Paenibacillaceae</taxon>
        <taxon>Paenibacillus</taxon>
    </lineage>
</organism>
<evidence type="ECO:0000256" key="3">
    <source>
        <dbReference type="ARBA" id="ARBA00023295"/>
    </source>
</evidence>
<evidence type="ECO:0000256" key="2">
    <source>
        <dbReference type="ARBA" id="ARBA00022801"/>
    </source>
</evidence>
<dbReference type="PANTHER" id="PTHR35279:SF1">
    <property type="entry name" value="ARABINANASE_LEVANSUCRASE_INVERTASE"/>
    <property type="match status" value="1"/>
</dbReference>
<dbReference type="Pfam" id="PF00251">
    <property type="entry name" value="Glyco_hydro_32N"/>
    <property type="match status" value="1"/>
</dbReference>
<dbReference type="SUPFAM" id="SSF75005">
    <property type="entry name" value="Arabinanase/levansucrase/invertase"/>
    <property type="match status" value="2"/>
</dbReference>
<evidence type="ECO:0000256" key="1">
    <source>
        <dbReference type="ARBA" id="ARBA00009902"/>
    </source>
</evidence>
<dbReference type="GO" id="GO:0016798">
    <property type="term" value="F:hydrolase activity, acting on glycosyl bonds"/>
    <property type="evidence" value="ECO:0007669"/>
    <property type="project" value="UniProtKB-KW"/>
</dbReference>
<feature type="domain" description="Glycosyl hydrolase family 32 N-terminal" evidence="4">
    <location>
        <begin position="109"/>
        <end position="278"/>
    </location>
</feature>
<protein>
    <recommendedName>
        <fullName evidence="4">Glycosyl hydrolase family 32 N-terminal domain-containing protein</fullName>
    </recommendedName>
</protein>
<dbReference type="RefSeq" id="WP_161703678.1">
    <property type="nucleotide sequence ID" value="NZ_JAAAMU010000020.1"/>
</dbReference>
<dbReference type="InterPro" id="IPR023296">
    <property type="entry name" value="Glyco_hydro_beta-prop_sf"/>
</dbReference>
<dbReference type="Proteomes" id="UP000558113">
    <property type="component" value="Unassembled WGS sequence"/>
</dbReference>
<keyword evidence="3" id="KW-0326">Glycosidase</keyword>
<keyword evidence="6" id="KW-1185">Reference proteome</keyword>
<accession>A0A7X4YVV6</accession>
<reference evidence="5 6" key="1">
    <citation type="submission" date="2020-01" db="EMBL/GenBank/DDBJ databases">
        <title>Paenibacillus soybeanensis sp. nov. isolated from the nodules of soybean (Glycine max(L.) Merr).</title>
        <authorList>
            <person name="Wang H."/>
        </authorList>
    </citation>
    <scope>NUCLEOTIDE SEQUENCE [LARGE SCALE GENOMIC DNA]</scope>
    <source>
        <strain evidence="5 6">DSM 23054</strain>
    </source>
</reference>
<evidence type="ECO:0000313" key="6">
    <source>
        <dbReference type="Proteomes" id="UP000558113"/>
    </source>
</evidence>
<dbReference type="Gene3D" id="2.115.10.20">
    <property type="entry name" value="Glycosyl hydrolase domain, family 43"/>
    <property type="match status" value="2"/>
</dbReference>